<evidence type="ECO:0000256" key="9">
    <source>
        <dbReference type="RuleBase" id="RU361135"/>
    </source>
</evidence>
<keyword evidence="6 8" id="KW-0071">Autoinducer synthesis</keyword>
<organism evidence="10 11">
    <name type="scientific">Pseudomonas fluorescens</name>
    <dbReference type="NCBI Taxonomy" id="294"/>
    <lineage>
        <taxon>Bacteria</taxon>
        <taxon>Pseudomonadati</taxon>
        <taxon>Pseudomonadota</taxon>
        <taxon>Gammaproteobacteria</taxon>
        <taxon>Pseudomonadales</taxon>
        <taxon>Pseudomonadaceae</taxon>
        <taxon>Pseudomonas</taxon>
    </lineage>
</organism>
<proteinExistence type="inferred from homology"/>
<keyword evidence="4 9" id="KW-0808">Transferase</keyword>
<evidence type="ECO:0000256" key="8">
    <source>
        <dbReference type="PROSITE-ProRule" id="PRU00533"/>
    </source>
</evidence>
<evidence type="ECO:0000256" key="5">
    <source>
        <dbReference type="ARBA" id="ARBA00022691"/>
    </source>
</evidence>
<reference evidence="10 11" key="2">
    <citation type="journal article" date="2018" name="Nature">
        <title>Mutant phenotypes for thousands of bacterial genes of unknown function.</title>
        <authorList>
            <person name="Price M.N."/>
            <person name="Wetmore K.M."/>
            <person name="Waters R.J."/>
            <person name="Callaghan M."/>
            <person name="Ray J."/>
            <person name="Liu H."/>
            <person name="Kuehl J.V."/>
            <person name="Melnyk R.A."/>
            <person name="Lamson J.S."/>
            <person name="Suh Y."/>
            <person name="Carlson H.K."/>
            <person name="Esquivel Z."/>
            <person name="Sadeeshkumar H."/>
            <person name="Chakraborty R."/>
            <person name="Zane G.M."/>
            <person name="Rubin B.E."/>
            <person name="Wall J.D."/>
            <person name="Visel A."/>
            <person name="Bristow J."/>
            <person name="Blow M.J."/>
            <person name="Arkin A.P."/>
            <person name="Deutschbauer A.M."/>
        </authorList>
    </citation>
    <scope>NUCLEOTIDE SEQUENCE [LARGE SCALE GENOMIC DNA]</scope>
    <source>
        <strain evidence="10 11">FW300-N2C3</strain>
    </source>
</reference>
<evidence type="ECO:0000256" key="6">
    <source>
        <dbReference type="ARBA" id="ARBA00022929"/>
    </source>
</evidence>
<dbReference type="OrthoDB" id="6169313at2"/>
<comment type="catalytic activity">
    <reaction evidence="7 9">
        <text>a fatty acyl-[ACP] + S-adenosyl-L-methionine = an N-acyl-L-homoserine lactone + S-methyl-5'-thioadenosine + holo-[ACP] + H(+)</text>
        <dbReference type="Rhea" id="RHEA:10096"/>
        <dbReference type="Rhea" id="RHEA-COMP:9685"/>
        <dbReference type="Rhea" id="RHEA-COMP:14125"/>
        <dbReference type="ChEBI" id="CHEBI:15378"/>
        <dbReference type="ChEBI" id="CHEBI:17509"/>
        <dbReference type="ChEBI" id="CHEBI:55474"/>
        <dbReference type="ChEBI" id="CHEBI:59789"/>
        <dbReference type="ChEBI" id="CHEBI:64479"/>
        <dbReference type="ChEBI" id="CHEBI:138651"/>
        <dbReference type="EC" id="2.3.1.184"/>
    </reaction>
</comment>
<reference evidence="11" key="1">
    <citation type="submission" date="2015-09" db="EMBL/GenBank/DDBJ databases">
        <title>Whole genome sequence of Pseudomonas fluorescens FW300-N2C3.</title>
        <authorList>
            <person name="Ray J."/>
            <person name="Melnyk R."/>
            <person name="Deutschbauer A."/>
        </authorList>
    </citation>
    <scope>NUCLEOTIDE SEQUENCE [LARGE SCALE GENOMIC DNA]</scope>
    <source>
        <strain evidence="11">FW300-N2C3</strain>
    </source>
</reference>
<dbReference type="AlphaFoldDB" id="A0A0N9WDT5"/>
<dbReference type="InterPro" id="IPR001690">
    <property type="entry name" value="Autoind_synthase"/>
</dbReference>
<dbReference type="GO" id="GO:0009372">
    <property type="term" value="P:quorum sensing"/>
    <property type="evidence" value="ECO:0007669"/>
    <property type="project" value="UniProtKB-UniRule"/>
</dbReference>
<dbReference type="RefSeq" id="WP_060742620.1">
    <property type="nucleotide sequence ID" value="NZ_CP012831.1"/>
</dbReference>
<comment type="similarity">
    <text evidence="8 9">Belongs to the autoinducer synthase family.</text>
</comment>
<sequence length="257" mass="29232">MNYSPCTYGFSGVSTSIVSYSKIPLKTLEQILSIRKLAFIDRKKWDIESYQGSDYEWDEYDDPDAVYIYAHENDRVTGCVRLRPSSKPTLMSGPLSFILPTEKTRPHLGHCWEATRFALSTNNFSTGKLTRANVDIRTAALFLSMIKFAQQQKIHAYEIVVDTLMEKILKRSGWPIERLNTALGSKGEHIIYGTLPCTFKTYDEVLNKNAINRTTVLTTPLMTHRSSDTLHKSLGTTQILPNRNIPAKIPMHTELQL</sequence>
<dbReference type="Pfam" id="PF00765">
    <property type="entry name" value="Autoind_synth"/>
    <property type="match status" value="1"/>
</dbReference>
<dbReference type="PRINTS" id="PR01549">
    <property type="entry name" value="AUTOINDCRSYN"/>
</dbReference>
<keyword evidence="3 8" id="KW-0673">Quorum sensing</keyword>
<name>A0A0N9WDT5_PSEFL</name>
<accession>A0A0N9WDT5</accession>
<dbReference type="EMBL" id="CP012831">
    <property type="protein sequence ID" value="ALI10530.1"/>
    <property type="molecule type" value="Genomic_DNA"/>
</dbReference>
<dbReference type="PANTHER" id="PTHR39322:SF1">
    <property type="entry name" value="ISOVALERYL-HOMOSERINE LACTONE SYNTHASE"/>
    <property type="match status" value="1"/>
</dbReference>
<evidence type="ECO:0000313" key="11">
    <source>
        <dbReference type="Proteomes" id="UP000059425"/>
    </source>
</evidence>
<evidence type="ECO:0000256" key="7">
    <source>
        <dbReference type="ARBA" id="ARBA00048576"/>
    </source>
</evidence>
<evidence type="ECO:0000256" key="1">
    <source>
        <dbReference type="ARBA" id="ARBA00012340"/>
    </source>
</evidence>
<evidence type="ECO:0000256" key="4">
    <source>
        <dbReference type="ARBA" id="ARBA00022679"/>
    </source>
</evidence>
<dbReference type="SUPFAM" id="SSF55729">
    <property type="entry name" value="Acyl-CoA N-acyltransferases (Nat)"/>
    <property type="match status" value="1"/>
</dbReference>
<dbReference type="PROSITE" id="PS51187">
    <property type="entry name" value="AUTOINDUCER_SYNTH_2"/>
    <property type="match status" value="1"/>
</dbReference>
<evidence type="ECO:0000256" key="2">
    <source>
        <dbReference type="ARBA" id="ARBA00018768"/>
    </source>
</evidence>
<gene>
    <name evidence="10" type="ORF">AO356_28170</name>
</gene>
<keyword evidence="5 9" id="KW-0949">S-adenosyl-L-methionine</keyword>
<dbReference type="PANTHER" id="PTHR39322">
    <property type="entry name" value="ACYL-HOMOSERINE-LACTONE SYNTHASE"/>
    <property type="match status" value="1"/>
</dbReference>
<dbReference type="InterPro" id="IPR016181">
    <property type="entry name" value="Acyl_CoA_acyltransferase"/>
</dbReference>
<dbReference type="EC" id="2.3.1.184" evidence="1 9"/>
<evidence type="ECO:0000313" key="10">
    <source>
        <dbReference type="EMBL" id="ALI10530.1"/>
    </source>
</evidence>
<dbReference type="Proteomes" id="UP000059425">
    <property type="component" value="Chromosome"/>
</dbReference>
<dbReference type="GO" id="GO:0061579">
    <property type="term" value="F:N-acyl homoserine lactone synthase activity"/>
    <property type="evidence" value="ECO:0007669"/>
    <property type="project" value="UniProtKB-UniRule"/>
</dbReference>
<protein>
    <recommendedName>
        <fullName evidence="2 9">Acyl-homoserine-lactone synthase</fullName>
        <ecNumber evidence="1 9">2.3.1.184</ecNumber>
    </recommendedName>
    <alternativeName>
        <fullName evidence="9">Autoinducer synthesis protein</fullName>
    </alternativeName>
</protein>
<dbReference type="GO" id="GO:0007165">
    <property type="term" value="P:signal transduction"/>
    <property type="evidence" value="ECO:0007669"/>
    <property type="project" value="TreeGrafter"/>
</dbReference>
<evidence type="ECO:0000256" key="3">
    <source>
        <dbReference type="ARBA" id="ARBA00022654"/>
    </source>
</evidence>
<dbReference type="Gene3D" id="3.40.630.30">
    <property type="match status" value="1"/>
</dbReference>